<comment type="caution">
    <text evidence="4">The sequence shown here is derived from an EMBL/GenBank/DDBJ whole genome shotgun (WGS) entry which is preliminary data.</text>
</comment>
<evidence type="ECO:0000256" key="2">
    <source>
        <dbReference type="SAM" id="Phobius"/>
    </source>
</evidence>
<proteinExistence type="predicted"/>
<dbReference type="InterPro" id="IPR052894">
    <property type="entry name" value="AsmA-related"/>
</dbReference>
<gene>
    <name evidence="4" type="ORF">WRSd3_02505</name>
</gene>
<evidence type="ECO:0000313" key="5">
    <source>
        <dbReference type="Proteomes" id="UP000017944"/>
    </source>
</evidence>
<dbReference type="PATRIC" id="fig|1401327.3.peg.2318"/>
<dbReference type="InterPro" id="IPR007844">
    <property type="entry name" value="AsmA"/>
</dbReference>
<accession>A0A090NGB1</accession>
<dbReference type="Pfam" id="PF05170">
    <property type="entry name" value="AsmA"/>
    <property type="match status" value="1"/>
</dbReference>
<dbReference type="EMBL" id="AXUT01000198">
    <property type="protein sequence ID" value="ESU78941.1"/>
    <property type="molecule type" value="Genomic_DNA"/>
</dbReference>
<dbReference type="GO" id="GO:0005886">
    <property type="term" value="C:plasma membrane"/>
    <property type="evidence" value="ECO:0007669"/>
    <property type="project" value="TreeGrafter"/>
</dbReference>
<keyword evidence="2" id="KW-0812">Transmembrane</keyword>
<feature type="transmembrane region" description="Helical" evidence="2">
    <location>
        <begin position="12"/>
        <end position="34"/>
    </location>
</feature>
<dbReference type="AlphaFoldDB" id="A0A090NGB1"/>
<protein>
    <submittedName>
        <fullName evidence="4">AsmA family protein</fullName>
    </submittedName>
</protein>
<evidence type="ECO:0000259" key="3">
    <source>
        <dbReference type="Pfam" id="PF05170"/>
    </source>
</evidence>
<keyword evidence="2" id="KW-1133">Transmembrane helix</keyword>
<reference evidence="4 5" key="1">
    <citation type="submission" date="2013-10" db="EMBL/GenBank/DDBJ databases">
        <title>Draft genomes and the virulence plasmids of Sd1617 vaccine constructs: WRSd3 and WRSd5.</title>
        <authorList>
            <person name="Aksomboon Vongsawan A."/>
            <person name="Venkatesan M.M."/>
            <person name="Vaisvil B."/>
            <person name="Emel G."/>
            <person name="Kepatral V."/>
            <person name="Sethabutr O."/>
            <person name="Serichantalergs O."/>
            <person name="Mason C."/>
        </authorList>
    </citation>
    <scope>NUCLEOTIDE SEQUENCE [LARGE SCALE GENOMIC DNA]</scope>
    <source>
        <strain evidence="4 5">WRSd3</strain>
    </source>
</reference>
<sequence>MRKRTMSKAGKITAAISGAFLLLIVVAIILIATFDWNRLKPTINQKVSAELNRPFAIRGDLGVVWERQKQETGWRSWVPWPHVHAEDIILGNPPDIPEVTMVHLPRVEATLAPLALLTKTVWLPWIKLEKPDARLIRLSEKNNNWTFNLANDDNKSANAKPSAWSFRLDNILFDQGRIAIDDEVSKADLEIFVDPLGKPLPFSEVTGSKGKADKEKVGDYVFGLKAQGRYNGEPLTGTGKIGGMLALRGEGTPFPVQADFRSGNTRVAFDGVVNDPMKMGGVDLRLKFSGDSLGDLYELTGVLLPDTPPFETDGRLVAKIDTEKSSVFDYRGFNGRIGDSDIHGSLIYTTGKPRPKLEGDVESRQLRLADLGPLIGVDSGKGAEKSKRSEQKKGEKSVQPAGKVLPYDRFETDKWDVMDADVRFKGRRIEHGSSLPISDLSTHIILKNADLRLQPLKFGMAGGSIAANIHLEGDKKPMQGRADIQARRLKLKELMPDVELMQKTLGEMNGDAELRGSGNSVAALLGNSNGNLKLLMNDGLVSRNLMEIVGLNVGNYIVGAIFGDDEVRVNCAAANLNIANGVTRPQIFAFDTENALINVTGTASFASEQLDLTIDPKSKGIRIITLRSPLYVRGTFKNPQAGVKAGPLIARGAVAAALATLVTPAAALLALISPSEGEANQCRTILSQMKK</sequence>
<evidence type="ECO:0000313" key="4">
    <source>
        <dbReference type="EMBL" id="ESU78941.1"/>
    </source>
</evidence>
<evidence type="ECO:0000256" key="1">
    <source>
        <dbReference type="SAM" id="MobiDB-lite"/>
    </source>
</evidence>
<name>A0A090NGB1_SHIDY</name>
<dbReference type="Proteomes" id="UP000017944">
    <property type="component" value="Unassembled WGS sequence"/>
</dbReference>
<feature type="compositionally biased region" description="Basic and acidic residues" evidence="1">
    <location>
        <begin position="381"/>
        <end position="396"/>
    </location>
</feature>
<feature type="region of interest" description="Disordered" evidence="1">
    <location>
        <begin position="377"/>
        <end position="401"/>
    </location>
</feature>
<feature type="domain" description="AsmA" evidence="3">
    <location>
        <begin position="6"/>
        <end position="587"/>
    </location>
</feature>
<organism evidence="4 5">
    <name type="scientific">Shigella dysenteriae WRSd3</name>
    <dbReference type="NCBI Taxonomy" id="1401327"/>
    <lineage>
        <taxon>Bacteria</taxon>
        <taxon>Pseudomonadati</taxon>
        <taxon>Pseudomonadota</taxon>
        <taxon>Gammaproteobacteria</taxon>
        <taxon>Enterobacterales</taxon>
        <taxon>Enterobacteriaceae</taxon>
        <taxon>Shigella</taxon>
    </lineage>
</organism>
<dbReference type="PANTHER" id="PTHR30441:SF9">
    <property type="entry name" value="ASMA FAMILY PROTEIN YHJG"/>
    <property type="match status" value="1"/>
</dbReference>
<keyword evidence="2" id="KW-0472">Membrane</keyword>
<dbReference type="GO" id="GO:0090313">
    <property type="term" value="P:regulation of protein targeting to membrane"/>
    <property type="evidence" value="ECO:0007669"/>
    <property type="project" value="TreeGrafter"/>
</dbReference>
<dbReference type="PANTHER" id="PTHR30441">
    <property type="entry name" value="DUF748 DOMAIN-CONTAINING PROTEIN"/>
    <property type="match status" value="1"/>
</dbReference>